<reference evidence="2" key="1">
    <citation type="submission" date="2022-11" db="UniProtKB">
        <authorList>
            <consortium name="WormBaseParasite"/>
        </authorList>
    </citation>
    <scope>IDENTIFICATION</scope>
</reference>
<evidence type="ECO:0000313" key="2">
    <source>
        <dbReference type="WBParaSite" id="PDA_v2.g6615.t1"/>
    </source>
</evidence>
<organism evidence="1 2">
    <name type="scientific">Panagrolaimus davidi</name>
    <dbReference type="NCBI Taxonomy" id="227884"/>
    <lineage>
        <taxon>Eukaryota</taxon>
        <taxon>Metazoa</taxon>
        <taxon>Ecdysozoa</taxon>
        <taxon>Nematoda</taxon>
        <taxon>Chromadorea</taxon>
        <taxon>Rhabditida</taxon>
        <taxon>Tylenchina</taxon>
        <taxon>Panagrolaimomorpha</taxon>
        <taxon>Panagrolaimoidea</taxon>
        <taxon>Panagrolaimidae</taxon>
        <taxon>Panagrolaimus</taxon>
    </lineage>
</organism>
<name>A0A914QRT0_9BILA</name>
<dbReference type="WBParaSite" id="PDA_v2.g6615.t1">
    <property type="protein sequence ID" value="PDA_v2.g6615.t1"/>
    <property type="gene ID" value="PDA_v2.g6615"/>
</dbReference>
<dbReference type="Proteomes" id="UP000887578">
    <property type="component" value="Unplaced"/>
</dbReference>
<proteinExistence type="predicted"/>
<sequence length="399" mass="46521">MVVGIQYGGNAVVTLRYNANETGNSKEIQGSLKASLAKITNVTGEINATGKFSQKEKISENDINISVEADVNFDGEDVTQIEGAKKFMQNFSSRLSKYNDGKGVQVAFEMVSLEQIFKIFKIEIVEHQIFRALENCIMSDIVRKVYELEKIKEEFVQHICKLEEDKEYFTENEQEYLYDEKTKFEMTISDIHASIAKILKLFHDKDSSATGQFKEQSVQISKLRKDVYKLIEKSDLMVTKSEFIKKAKANKVLYISQKSKFECLKWQNKKLRICLFSEYYYRGYLNLLVKFIHESNSENTENLYILIDTDILDDFLKNEICPNEVPNNPLYSYYNGKYEVLDESAEKEDTNIKNTIIDRGYGKTNDTTTSFLPYDPLDDMKEEHMKDMWHWIWQPTARH</sequence>
<keyword evidence="1" id="KW-1185">Reference proteome</keyword>
<evidence type="ECO:0000313" key="1">
    <source>
        <dbReference type="Proteomes" id="UP000887578"/>
    </source>
</evidence>
<accession>A0A914QRT0</accession>
<protein>
    <submittedName>
        <fullName evidence="2">Uncharacterized protein</fullName>
    </submittedName>
</protein>
<dbReference type="AlphaFoldDB" id="A0A914QRT0"/>